<keyword evidence="2" id="KW-1185">Reference proteome</keyword>
<protein>
    <submittedName>
        <fullName evidence="1">Uncharacterized protein</fullName>
    </submittedName>
</protein>
<name>A0A135SLL4_9PEZI</name>
<organism evidence="1 2">
    <name type="scientific">Colletotrichum salicis</name>
    <dbReference type="NCBI Taxonomy" id="1209931"/>
    <lineage>
        <taxon>Eukaryota</taxon>
        <taxon>Fungi</taxon>
        <taxon>Dikarya</taxon>
        <taxon>Ascomycota</taxon>
        <taxon>Pezizomycotina</taxon>
        <taxon>Sordariomycetes</taxon>
        <taxon>Hypocreomycetidae</taxon>
        <taxon>Glomerellales</taxon>
        <taxon>Glomerellaceae</taxon>
        <taxon>Colletotrichum</taxon>
        <taxon>Colletotrichum acutatum species complex</taxon>
    </lineage>
</organism>
<reference evidence="1 2" key="1">
    <citation type="submission" date="2014-02" db="EMBL/GenBank/DDBJ databases">
        <title>The genome sequence of Colletotrichum salicis CBS 607.94.</title>
        <authorList>
            <person name="Baroncelli R."/>
            <person name="Thon M.R."/>
        </authorList>
    </citation>
    <scope>NUCLEOTIDE SEQUENCE [LARGE SCALE GENOMIC DNA]</scope>
    <source>
        <strain evidence="1 2">CBS 607.94</strain>
    </source>
</reference>
<gene>
    <name evidence="1" type="ORF">CSAL01_01178</name>
</gene>
<evidence type="ECO:0000313" key="2">
    <source>
        <dbReference type="Proteomes" id="UP000070121"/>
    </source>
</evidence>
<comment type="caution">
    <text evidence="1">The sequence shown here is derived from an EMBL/GenBank/DDBJ whole genome shotgun (WGS) entry which is preliminary data.</text>
</comment>
<sequence length="95" mass="10527">MLFMQVRATARADLMMIFARRTGREGVARLYSRNPSACTIMPRRDGGNSGQGPSLWDDQVTIHISSLTAAAGVVPEDTSNLPYLFWGPDRWLSRG</sequence>
<proteinExistence type="predicted"/>
<evidence type="ECO:0000313" key="1">
    <source>
        <dbReference type="EMBL" id="KXH36808.1"/>
    </source>
</evidence>
<dbReference type="EMBL" id="JFFI01002342">
    <property type="protein sequence ID" value="KXH36808.1"/>
    <property type="molecule type" value="Genomic_DNA"/>
</dbReference>
<dbReference type="AlphaFoldDB" id="A0A135SLL4"/>
<dbReference type="Proteomes" id="UP000070121">
    <property type="component" value="Unassembled WGS sequence"/>
</dbReference>
<accession>A0A135SLL4</accession>